<organism evidence="1">
    <name type="scientific">Tanacetum cinerariifolium</name>
    <name type="common">Dalmatian daisy</name>
    <name type="synonym">Chrysanthemum cinerariifolium</name>
    <dbReference type="NCBI Taxonomy" id="118510"/>
    <lineage>
        <taxon>Eukaryota</taxon>
        <taxon>Viridiplantae</taxon>
        <taxon>Streptophyta</taxon>
        <taxon>Embryophyta</taxon>
        <taxon>Tracheophyta</taxon>
        <taxon>Spermatophyta</taxon>
        <taxon>Magnoliopsida</taxon>
        <taxon>eudicotyledons</taxon>
        <taxon>Gunneridae</taxon>
        <taxon>Pentapetalae</taxon>
        <taxon>asterids</taxon>
        <taxon>campanulids</taxon>
        <taxon>Asterales</taxon>
        <taxon>Asteraceae</taxon>
        <taxon>Asteroideae</taxon>
        <taxon>Anthemideae</taxon>
        <taxon>Anthemidinae</taxon>
        <taxon>Tanacetum</taxon>
    </lineage>
</organism>
<dbReference type="AlphaFoldDB" id="A0A6L2MQB1"/>
<proteinExistence type="predicted"/>
<reference evidence="1" key="1">
    <citation type="journal article" date="2019" name="Sci. Rep.">
        <title>Draft genome of Tanacetum cinerariifolium, the natural source of mosquito coil.</title>
        <authorList>
            <person name="Yamashiro T."/>
            <person name="Shiraishi A."/>
            <person name="Satake H."/>
            <person name="Nakayama K."/>
        </authorList>
    </citation>
    <scope>NUCLEOTIDE SEQUENCE</scope>
</reference>
<keyword evidence="1" id="KW-0808">Transferase</keyword>
<keyword evidence="1" id="KW-0695">RNA-directed DNA polymerase</keyword>
<gene>
    <name evidence="1" type="ORF">Tci_048121</name>
</gene>
<accession>A0A6L2MQB1</accession>
<dbReference type="EMBL" id="BKCJ010007220">
    <property type="protein sequence ID" value="GEU76143.1"/>
    <property type="molecule type" value="Genomic_DNA"/>
</dbReference>
<protein>
    <submittedName>
        <fullName evidence="1">Reverse transcriptase domain-containing protein</fullName>
    </submittedName>
</protein>
<sequence length="117" mass="12841">MPHKRTSTSEAPAMTQAAIKKFVADSITAALEAQAATMANTGNPNRNIDPTGTPVAKTGNYKEFISYQPFYFNGTEGAVGLIRWFERIELVFSRSRCAKENKVTFAMGTLTDDALSW</sequence>
<dbReference type="GO" id="GO:0003964">
    <property type="term" value="F:RNA-directed DNA polymerase activity"/>
    <property type="evidence" value="ECO:0007669"/>
    <property type="project" value="UniProtKB-KW"/>
</dbReference>
<name>A0A6L2MQB1_TANCI</name>
<evidence type="ECO:0000313" key="1">
    <source>
        <dbReference type="EMBL" id="GEU76143.1"/>
    </source>
</evidence>
<comment type="caution">
    <text evidence="1">The sequence shown here is derived from an EMBL/GenBank/DDBJ whole genome shotgun (WGS) entry which is preliminary data.</text>
</comment>
<keyword evidence="1" id="KW-0548">Nucleotidyltransferase</keyword>